<gene>
    <name evidence="1" type="ORF">JCM21714_1738</name>
</gene>
<evidence type="ECO:0000313" key="1">
    <source>
        <dbReference type="EMBL" id="GAE92726.1"/>
    </source>
</evidence>
<dbReference type="RefSeq" id="WP_035722787.1">
    <property type="nucleotide sequence ID" value="NZ_BAVS01000006.1"/>
</dbReference>
<evidence type="ECO:0000313" key="2">
    <source>
        <dbReference type="Proteomes" id="UP000019102"/>
    </source>
</evidence>
<sequence>MIPHFNSKLEFLQFLSDECIKNMKKFELNHQQEIGIQKAYASTLNYLAKTEEASGGCHLISAMLHILLSEQGIENKLVIGEVEDYEANTQFSHSWSK</sequence>
<accession>W4VHT4</accession>
<organism evidence="1 2">
    <name type="scientific">Gracilibacillus boraciitolerans JCM 21714</name>
    <dbReference type="NCBI Taxonomy" id="1298598"/>
    <lineage>
        <taxon>Bacteria</taxon>
        <taxon>Bacillati</taxon>
        <taxon>Bacillota</taxon>
        <taxon>Bacilli</taxon>
        <taxon>Bacillales</taxon>
        <taxon>Bacillaceae</taxon>
        <taxon>Gracilibacillus</taxon>
    </lineage>
</organism>
<dbReference type="AlphaFoldDB" id="W4VHT4"/>
<dbReference type="STRING" id="1298598.JCM21714_1738"/>
<dbReference type="Proteomes" id="UP000019102">
    <property type="component" value="Unassembled WGS sequence"/>
</dbReference>
<comment type="caution">
    <text evidence="1">The sequence shown here is derived from an EMBL/GenBank/DDBJ whole genome shotgun (WGS) entry which is preliminary data.</text>
</comment>
<proteinExistence type="predicted"/>
<keyword evidence="2" id="KW-1185">Reference proteome</keyword>
<reference evidence="1 2" key="1">
    <citation type="journal article" date="2014" name="Genome Announc.">
        <title>Draft Genome Sequence of the Boron-Tolerant and Moderately Halotolerant Bacterium Gracilibacillus boraciitolerans JCM 21714T.</title>
        <authorList>
            <person name="Ahmed I."/>
            <person name="Oshima K."/>
            <person name="Suda W."/>
            <person name="Kitamura K."/>
            <person name="Iida T."/>
            <person name="Ohmori Y."/>
            <person name="Fujiwara T."/>
            <person name="Hattori M."/>
            <person name="Ohkuma M."/>
        </authorList>
    </citation>
    <scope>NUCLEOTIDE SEQUENCE [LARGE SCALE GENOMIC DNA]</scope>
    <source>
        <strain evidence="1 2">JCM 21714</strain>
    </source>
</reference>
<name>W4VHT4_9BACI</name>
<dbReference type="OrthoDB" id="6399948at2"/>
<protein>
    <submittedName>
        <fullName evidence="1">Uncharacterized protein</fullName>
    </submittedName>
</protein>
<dbReference type="EMBL" id="BAVS01000006">
    <property type="protein sequence ID" value="GAE92726.1"/>
    <property type="molecule type" value="Genomic_DNA"/>
</dbReference>